<dbReference type="EMBL" id="VYQA01000002">
    <property type="protein sequence ID" value="KAA9032963.1"/>
    <property type="molecule type" value="Genomic_DNA"/>
</dbReference>
<proteinExistence type="predicted"/>
<feature type="chain" id="PRO_5023844985" evidence="1">
    <location>
        <begin position="25"/>
        <end position="181"/>
    </location>
</feature>
<evidence type="ECO:0000313" key="5">
    <source>
        <dbReference type="Proteomes" id="UP000326364"/>
    </source>
</evidence>
<feature type="signal peptide" evidence="1">
    <location>
        <begin position="1"/>
        <end position="24"/>
    </location>
</feature>
<dbReference type="RefSeq" id="WP_150424506.1">
    <property type="nucleotide sequence ID" value="NZ_VYQA01000002.1"/>
</dbReference>
<evidence type="ECO:0000313" key="4">
    <source>
        <dbReference type="Proteomes" id="UP000325933"/>
    </source>
</evidence>
<keyword evidence="5" id="KW-1185">Reference proteome</keyword>
<name>A0A5J5I995_9SPHN</name>
<dbReference type="Proteomes" id="UP000326364">
    <property type="component" value="Unassembled WGS sequence"/>
</dbReference>
<evidence type="ECO:0000313" key="2">
    <source>
        <dbReference type="EMBL" id="KAA9020637.1"/>
    </source>
</evidence>
<sequence>MFTRQQAARAAFALLALTPAAALAAAPPTEGTMAVEANGIDAGQDLFRDATASALADKGFTLLDGAGHAAFTMDLAVSVTQVGTVDAKVATTGPKIENGGLRSGVGSAVKIQVPSGKSRRVALERTQLDMTLRKRGETDVIWRGSAVTVRNSATPGNIAADLSTALLRQYPAQSDAVIGVP</sequence>
<accession>A0A5J5I995</accession>
<dbReference type="AlphaFoldDB" id="A0A5J5I995"/>
<evidence type="ECO:0000313" key="3">
    <source>
        <dbReference type="EMBL" id="KAA9032963.1"/>
    </source>
</evidence>
<organism evidence="3 4">
    <name type="scientific">Sphingobium limneticum</name>
    <dbReference type="NCBI Taxonomy" id="1007511"/>
    <lineage>
        <taxon>Bacteria</taxon>
        <taxon>Pseudomonadati</taxon>
        <taxon>Pseudomonadota</taxon>
        <taxon>Alphaproteobacteria</taxon>
        <taxon>Sphingomonadales</taxon>
        <taxon>Sphingomonadaceae</taxon>
        <taxon>Sphingobium</taxon>
    </lineage>
</organism>
<dbReference type="Proteomes" id="UP000325933">
    <property type="component" value="Unassembled WGS sequence"/>
</dbReference>
<dbReference type="EMBL" id="VYQB01000002">
    <property type="protein sequence ID" value="KAA9020637.1"/>
    <property type="molecule type" value="Genomic_DNA"/>
</dbReference>
<evidence type="ECO:0000256" key="1">
    <source>
        <dbReference type="SAM" id="SignalP"/>
    </source>
</evidence>
<keyword evidence="1" id="KW-0732">Signal</keyword>
<protein>
    <submittedName>
        <fullName evidence="3">DUF4136 domain-containing protein</fullName>
    </submittedName>
</protein>
<comment type="caution">
    <text evidence="3">The sequence shown here is derived from an EMBL/GenBank/DDBJ whole genome shotgun (WGS) entry which is preliminary data.</text>
</comment>
<reference evidence="4 5" key="1">
    <citation type="submission" date="2019-09" db="EMBL/GenBank/DDBJ databases">
        <authorList>
            <person name="Feng G."/>
        </authorList>
    </citation>
    <scope>NUCLEOTIDE SEQUENCE [LARGE SCALE GENOMIC DNA]</scope>
    <source>
        <strain evidence="3 4">KACC 19283</strain>
        <strain evidence="2 5">KACC 19284</strain>
    </source>
</reference>
<gene>
    <name evidence="3" type="ORF">F4U95_02890</name>
    <name evidence="2" type="ORF">F4U96_02890</name>
</gene>